<keyword evidence="3" id="KW-1185">Reference proteome</keyword>
<evidence type="ECO:0000313" key="2">
    <source>
        <dbReference type="EMBL" id="SEN50338.1"/>
    </source>
</evidence>
<evidence type="ECO:0000313" key="3">
    <source>
        <dbReference type="Proteomes" id="UP000198775"/>
    </source>
</evidence>
<gene>
    <name evidence="2" type="ORF">SAMN05216388_1003271</name>
</gene>
<sequence length="252" mass="25933">MDEAAAVRRAALEAVDDVDPDRLFERIEQRIEGGSMAPGALTLCSAAAVAEGAETPSAGSEEAVGTDGLDDRAAGVQLIYEGLRLTRSLAHAEPWAGHDRLDDWSTSAVAAARPGDDGKELAAAAADLDVLVADILVARGFYLLARTEAAEAAVTVVRSFGQDQTVRRETDDPTLDGNLEADVFELAVVAGTTAAGGSAPVGLREFVTDLATVEGELPQAEAVLTGEVRDRLGGLVGTDPSPASGARTSADH</sequence>
<reference evidence="3" key="1">
    <citation type="submission" date="2016-10" db="EMBL/GenBank/DDBJ databases">
        <authorList>
            <person name="Varghese N."/>
            <person name="Submissions S."/>
        </authorList>
    </citation>
    <scope>NUCLEOTIDE SEQUENCE [LARGE SCALE GENOMIC DNA]</scope>
    <source>
        <strain evidence="3">IBRC-M 10043</strain>
    </source>
</reference>
<feature type="region of interest" description="Disordered" evidence="1">
    <location>
        <begin position="233"/>
        <end position="252"/>
    </location>
</feature>
<name>A0A1H8H4C7_9EURY</name>
<dbReference type="Proteomes" id="UP000198775">
    <property type="component" value="Unassembled WGS sequence"/>
</dbReference>
<protein>
    <submittedName>
        <fullName evidence="2">Uncharacterized protein</fullName>
    </submittedName>
</protein>
<dbReference type="Pfam" id="PF23426">
    <property type="entry name" value="DUF7114"/>
    <property type="match status" value="1"/>
</dbReference>
<dbReference type="InterPro" id="IPR055538">
    <property type="entry name" value="DUF7114"/>
</dbReference>
<dbReference type="OrthoDB" id="312988at2157"/>
<dbReference type="AlphaFoldDB" id="A0A1H8H4C7"/>
<proteinExistence type="predicted"/>
<accession>A0A1H8H4C7</accession>
<dbReference type="RefSeq" id="WP_092658312.1">
    <property type="nucleotide sequence ID" value="NZ_FOCX01000003.1"/>
</dbReference>
<dbReference type="EMBL" id="FOCX01000003">
    <property type="protein sequence ID" value="SEN50338.1"/>
    <property type="molecule type" value="Genomic_DNA"/>
</dbReference>
<organism evidence="2 3">
    <name type="scientific">Halorientalis persicus</name>
    <dbReference type="NCBI Taxonomy" id="1367881"/>
    <lineage>
        <taxon>Archaea</taxon>
        <taxon>Methanobacteriati</taxon>
        <taxon>Methanobacteriota</taxon>
        <taxon>Stenosarchaea group</taxon>
        <taxon>Halobacteria</taxon>
        <taxon>Halobacteriales</taxon>
        <taxon>Haloarculaceae</taxon>
        <taxon>Halorientalis</taxon>
    </lineage>
</organism>
<evidence type="ECO:0000256" key="1">
    <source>
        <dbReference type="SAM" id="MobiDB-lite"/>
    </source>
</evidence>